<keyword evidence="9" id="KW-0472">Membrane</keyword>
<dbReference type="RefSeq" id="XP_044559874.1">
    <property type="nucleotide sequence ID" value="XM_044709491.1"/>
</dbReference>
<comment type="subcellular location">
    <subcellularLocation>
        <location evidence="2">Membrane</location>
    </subcellularLocation>
</comment>
<dbReference type="VEuPathDB" id="AmoebaDB:NF0084460"/>
<evidence type="ECO:0000256" key="2">
    <source>
        <dbReference type="ARBA" id="ARBA00004370"/>
    </source>
</evidence>
<dbReference type="AlphaFoldDB" id="A0A6A5BLE1"/>
<dbReference type="PROSITE" id="PS00862">
    <property type="entry name" value="OX2_COVAL_FAD"/>
    <property type="match status" value="1"/>
</dbReference>
<evidence type="ECO:0000256" key="4">
    <source>
        <dbReference type="ARBA" id="ARBA00005466"/>
    </source>
</evidence>
<evidence type="ECO:0000256" key="7">
    <source>
        <dbReference type="ARBA" id="ARBA00022827"/>
    </source>
</evidence>
<proteinExistence type="inferred from homology"/>
<evidence type="ECO:0000256" key="6">
    <source>
        <dbReference type="ARBA" id="ARBA00022644"/>
    </source>
</evidence>
<dbReference type="InterPro" id="IPR016166">
    <property type="entry name" value="FAD-bd_PCMH"/>
</dbReference>
<dbReference type="InterPro" id="IPR007173">
    <property type="entry name" value="ALO_C"/>
</dbReference>
<dbReference type="GO" id="GO:0071949">
    <property type="term" value="F:FAD binding"/>
    <property type="evidence" value="ECO:0007669"/>
    <property type="project" value="InterPro"/>
</dbReference>
<dbReference type="InterPro" id="IPR016171">
    <property type="entry name" value="Vanillyl_alc_oxidase_C-sub2"/>
</dbReference>
<dbReference type="PIRSF" id="PIRSF000136">
    <property type="entry name" value="LGO_GLO"/>
    <property type="match status" value="1"/>
</dbReference>
<reference evidence="12 13" key="1">
    <citation type="journal article" date="2019" name="Sci. Rep.">
        <title>Nanopore sequencing improves the draft genome of the human pathogenic amoeba Naegleria fowleri.</title>
        <authorList>
            <person name="Liechti N."/>
            <person name="Schurch N."/>
            <person name="Bruggmann R."/>
            <person name="Wittwer M."/>
        </authorList>
    </citation>
    <scope>NUCLEOTIDE SEQUENCE [LARGE SCALE GENOMIC DNA]</scope>
    <source>
        <strain evidence="12 13">ATCC 30894</strain>
    </source>
</reference>
<accession>A0A6A5BLE1</accession>
<evidence type="ECO:0000313" key="12">
    <source>
        <dbReference type="EMBL" id="KAF0975161.1"/>
    </source>
</evidence>
<evidence type="ECO:0000256" key="9">
    <source>
        <dbReference type="ARBA" id="ARBA00023136"/>
    </source>
</evidence>
<gene>
    <name evidence="12" type="ORF">FDP41_005914</name>
</gene>
<dbReference type="InterPro" id="IPR010031">
    <property type="entry name" value="FAD_lactone_oxidase-like"/>
</dbReference>
<dbReference type="InterPro" id="IPR006094">
    <property type="entry name" value="Oxid_FAD_bind_N"/>
</dbReference>
<dbReference type="Pfam" id="PF04030">
    <property type="entry name" value="ALO"/>
    <property type="match status" value="1"/>
</dbReference>
<dbReference type="Gene3D" id="3.30.465.10">
    <property type="match status" value="1"/>
</dbReference>
<keyword evidence="6" id="KW-0060">Ascorbate biosynthesis</keyword>
<evidence type="ECO:0000256" key="8">
    <source>
        <dbReference type="ARBA" id="ARBA00023002"/>
    </source>
</evidence>
<evidence type="ECO:0000256" key="1">
    <source>
        <dbReference type="ARBA" id="ARBA00001974"/>
    </source>
</evidence>
<dbReference type="InterPro" id="IPR016169">
    <property type="entry name" value="FAD-bd_PCMH_sub2"/>
</dbReference>
<dbReference type="InterPro" id="IPR006093">
    <property type="entry name" value="Oxy_OxRdtase_FAD_BS"/>
</dbReference>
<feature type="compositionally biased region" description="Polar residues" evidence="10">
    <location>
        <begin position="1"/>
        <end position="13"/>
    </location>
</feature>
<dbReference type="InterPro" id="IPR016167">
    <property type="entry name" value="FAD-bd_PCMH_sub1"/>
</dbReference>
<dbReference type="InterPro" id="IPR036318">
    <property type="entry name" value="FAD-bd_PCMH-like_sf"/>
</dbReference>
<dbReference type="PROSITE" id="PS51387">
    <property type="entry name" value="FAD_PCMH"/>
    <property type="match status" value="1"/>
</dbReference>
<dbReference type="VEuPathDB" id="AmoebaDB:FDP41_005914"/>
<protein>
    <recommendedName>
        <fullName evidence="11">FAD-binding PCMH-type domain-containing protein</fullName>
    </recommendedName>
</protein>
<comment type="caution">
    <text evidence="12">The sequence shown here is derived from an EMBL/GenBank/DDBJ whole genome shotgun (WGS) entry which is preliminary data.</text>
</comment>
<dbReference type="Pfam" id="PF01565">
    <property type="entry name" value="FAD_binding_4"/>
    <property type="match status" value="1"/>
</dbReference>
<dbReference type="VEuPathDB" id="AmoebaDB:NF0084450"/>
<dbReference type="Gene3D" id="1.10.45.10">
    <property type="entry name" value="Vanillyl-alcohol Oxidase, Chain A, domain 4"/>
    <property type="match status" value="1"/>
</dbReference>
<keyword evidence="5" id="KW-0285">Flavoprotein</keyword>
<keyword evidence="13" id="KW-1185">Reference proteome</keyword>
<dbReference type="Gene3D" id="3.30.43.10">
    <property type="entry name" value="Uridine Diphospho-n-acetylenolpyruvylglucosamine Reductase, domain 2"/>
    <property type="match status" value="1"/>
</dbReference>
<dbReference type="OMA" id="YPRFGEF"/>
<dbReference type="PANTHER" id="PTHR43762:SF1">
    <property type="entry name" value="D-ARABINONO-1,4-LACTONE OXIDASE"/>
    <property type="match status" value="1"/>
</dbReference>
<keyword evidence="8" id="KW-0560">Oxidoreductase</keyword>
<dbReference type="InterPro" id="IPR030654">
    <property type="entry name" value="Sugar_lactone_oxidase"/>
</dbReference>
<dbReference type="VEuPathDB" id="AmoebaDB:NfTy_044190"/>
<evidence type="ECO:0000256" key="3">
    <source>
        <dbReference type="ARBA" id="ARBA00005147"/>
    </source>
</evidence>
<feature type="domain" description="FAD-binding PCMH-type" evidence="11">
    <location>
        <begin position="55"/>
        <end position="224"/>
    </location>
</feature>
<dbReference type="GO" id="GO:0003885">
    <property type="term" value="F:D-arabinono-1,4-lactone oxidase activity"/>
    <property type="evidence" value="ECO:0007669"/>
    <property type="project" value="InterPro"/>
</dbReference>
<dbReference type="GO" id="GO:0019853">
    <property type="term" value="P:L-ascorbic acid biosynthetic process"/>
    <property type="evidence" value="ECO:0007669"/>
    <property type="project" value="UniProtKB-UniPathway"/>
</dbReference>
<evidence type="ECO:0000259" key="11">
    <source>
        <dbReference type="PROSITE" id="PS51387"/>
    </source>
</evidence>
<feature type="region of interest" description="Disordered" evidence="10">
    <location>
        <begin position="1"/>
        <end position="24"/>
    </location>
</feature>
<comment type="cofactor">
    <cofactor evidence="1">
        <name>FAD</name>
        <dbReference type="ChEBI" id="CHEBI:57692"/>
    </cofactor>
</comment>
<sequence length="490" mass="56380">MSAQVSSPLTTTSQHHHHQHHGNDFSVNSEAIKQLQKTGYPLNKSFVFRNWANIYKIKPQFVHHPESEEEIQRIVKVATFRKEKIKVVGSGHSPCDITLTKDHMIFLDKYSKFLNVDTEKLTAKVQAGVTIEQLNKELYHNYNMALPVLGSISFQTISGIISTATHGTGINFGCISTIVIELDVILPTGETITVKKGDDNFNAFVCSLGCLGIISTVTIQCVPAFSLKAIQEPSNLDNVLDNLENLIGSSDHWRFWWFPHTKNDKCVTNSATRIPIQSSKTFVGDSDKISFFGKIKNFFVDRLLGFYSLELALFISKFFPPLVPWINNTWFSLLFSTKTEVTDVSFKVFNFDCLFKQFVNEWAIPIENTKQALLQIRKMIQDSKHNVHFPVEVRFVKADDIWLSPCYGRDTCYIGIIMYRPYDLTIPYQKYFEEYNSIMLKLGGRPHWAKLDFKLDFADMYPKWQDFKNLRQSLDPNDVFSNDYIKRLEL</sequence>
<dbReference type="Proteomes" id="UP000444721">
    <property type="component" value="Unassembled WGS sequence"/>
</dbReference>
<dbReference type="NCBIfam" id="TIGR01678">
    <property type="entry name" value="FAD_lactone_ox"/>
    <property type="match status" value="1"/>
</dbReference>
<evidence type="ECO:0000256" key="10">
    <source>
        <dbReference type="SAM" id="MobiDB-lite"/>
    </source>
</evidence>
<dbReference type="GeneID" id="68113132"/>
<dbReference type="SUPFAM" id="SSF56176">
    <property type="entry name" value="FAD-binding/transporter-associated domain-like"/>
    <property type="match status" value="1"/>
</dbReference>
<name>A0A6A5BLE1_NAEFO</name>
<evidence type="ECO:0000313" key="13">
    <source>
        <dbReference type="Proteomes" id="UP000444721"/>
    </source>
</evidence>
<dbReference type="GO" id="GO:0016020">
    <property type="term" value="C:membrane"/>
    <property type="evidence" value="ECO:0007669"/>
    <property type="project" value="UniProtKB-SubCell"/>
</dbReference>
<comment type="similarity">
    <text evidence="4">Belongs to the oxygen-dependent FAD-linked oxidoreductase family.</text>
</comment>
<comment type="pathway">
    <text evidence="3">Cofactor biosynthesis; L-ascorbate biosynthesis.</text>
</comment>
<dbReference type="OrthoDB" id="610608at2759"/>
<dbReference type="Gene3D" id="3.30.70.2520">
    <property type="match status" value="1"/>
</dbReference>
<keyword evidence="7" id="KW-0274">FAD</keyword>
<organism evidence="12 13">
    <name type="scientific">Naegleria fowleri</name>
    <name type="common">Brain eating amoeba</name>
    <dbReference type="NCBI Taxonomy" id="5763"/>
    <lineage>
        <taxon>Eukaryota</taxon>
        <taxon>Discoba</taxon>
        <taxon>Heterolobosea</taxon>
        <taxon>Tetramitia</taxon>
        <taxon>Eutetramitia</taxon>
        <taxon>Vahlkampfiidae</taxon>
        <taxon>Naegleria</taxon>
    </lineage>
</organism>
<dbReference type="PANTHER" id="PTHR43762">
    <property type="entry name" value="L-GULONOLACTONE OXIDASE"/>
    <property type="match status" value="1"/>
</dbReference>
<evidence type="ECO:0000256" key="5">
    <source>
        <dbReference type="ARBA" id="ARBA00022630"/>
    </source>
</evidence>
<dbReference type="EMBL" id="VFQX01000048">
    <property type="protein sequence ID" value="KAF0975161.1"/>
    <property type="molecule type" value="Genomic_DNA"/>
</dbReference>
<dbReference type="UniPathway" id="UPA00132"/>